<organism evidence="2 3">
    <name type="scientific">Remersonia thermophila</name>
    <dbReference type="NCBI Taxonomy" id="72144"/>
    <lineage>
        <taxon>Eukaryota</taxon>
        <taxon>Fungi</taxon>
        <taxon>Dikarya</taxon>
        <taxon>Ascomycota</taxon>
        <taxon>Pezizomycotina</taxon>
        <taxon>Sordariomycetes</taxon>
        <taxon>Sordariomycetidae</taxon>
        <taxon>Sordariales</taxon>
        <taxon>Sordariales incertae sedis</taxon>
        <taxon>Remersonia</taxon>
    </lineage>
</organism>
<dbReference type="InterPro" id="IPR053203">
    <property type="entry name" value="Cisplatin_resist-associated"/>
</dbReference>
<dbReference type="EMBL" id="JAZGUE010000003">
    <property type="protein sequence ID" value="KAL2268732.1"/>
    <property type="molecule type" value="Genomic_DNA"/>
</dbReference>
<evidence type="ECO:0000256" key="1">
    <source>
        <dbReference type="SAM" id="MobiDB-lite"/>
    </source>
</evidence>
<dbReference type="PANTHER" id="PTHR34693">
    <property type="entry name" value="PROTEIN PAR32"/>
    <property type="match status" value="1"/>
</dbReference>
<dbReference type="GeneID" id="98124615"/>
<evidence type="ECO:0000313" key="3">
    <source>
        <dbReference type="Proteomes" id="UP001600064"/>
    </source>
</evidence>
<proteinExistence type="predicted"/>
<comment type="caution">
    <text evidence="2">The sequence shown here is derived from an EMBL/GenBank/DDBJ whole genome shotgun (WGS) entry which is preliminary data.</text>
</comment>
<protein>
    <submittedName>
        <fullName evidence="2">Uncharacterized protein</fullName>
    </submittedName>
</protein>
<feature type="region of interest" description="Disordered" evidence="1">
    <location>
        <begin position="116"/>
        <end position="153"/>
    </location>
</feature>
<feature type="compositionally biased region" description="Low complexity" evidence="1">
    <location>
        <begin position="69"/>
        <end position="78"/>
    </location>
</feature>
<dbReference type="InterPro" id="IPR022024">
    <property type="entry name" value="DUF3602"/>
</dbReference>
<keyword evidence="3" id="KW-1185">Reference proteome</keyword>
<gene>
    <name evidence="2" type="ORF">VTJ83DRAFT_3578</name>
</gene>
<sequence>MAPVYTITEPHPTVPQNSYTHSGRGGAGNFFRAPKTTSPSGVPTPAALTTTTTTTTTTRFYSGRGGAGNAHAAASRAPALSFDEEFTRAEARDKTAHLSHVGRGGAGNVFVNNDGYGDGDSLRRASSGSSAGSAGSSLSGVWSRLRQSVSHRH</sequence>
<accession>A0ABR4DEG8</accession>
<feature type="compositionally biased region" description="Low complexity" evidence="1">
    <location>
        <begin position="124"/>
        <end position="140"/>
    </location>
</feature>
<feature type="region of interest" description="Disordered" evidence="1">
    <location>
        <begin position="1"/>
        <end position="78"/>
    </location>
</feature>
<name>A0ABR4DEG8_9PEZI</name>
<dbReference type="Proteomes" id="UP001600064">
    <property type="component" value="Unassembled WGS sequence"/>
</dbReference>
<feature type="compositionally biased region" description="Low complexity" evidence="1">
    <location>
        <begin position="49"/>
        <end position="58"/>
    </location>
</feature>
<dbReference type="Pfam" id="PF12223">
    <property type="entry name" value="DUF3602"/>
    <property type="match status" value="1"/>
</dbReference>
<evidence type="ECO:0000313" key="2">
    <source>
        <dbReference type="EMBL" id="KAL2268732.1"/>
    </source>
</evidence>
<dbReference type="PANTHER" id="PTHR34693:SF2">
    <property type="entry name" value="DUF3602 DOMAIN-CONTAINING PROTEIN"/>
    <property type="match status" value="1"/>
</dbReference>
<dbReference type="RefSeq" id="XP_070867456.1">
    <property type="nucleotide sequence ID" value="XM_071009971.1"/>
</dbReference>
<reference evidence="2 3" key="1">
    <citation type="journal article" date="2024" name="Commun. Biol.">
        <title>Comparative genomic analysis of thermophilic fungi reveals convergent evolutionary adaptations and gene losses.</title>
        <authorList>
            <person name="Steindorff A.S."/>
            <person name="Aguilar-Pontes M.V."/>
            <person name="Robinson A.J."/>
            <person name="Andreopoulos B."/>
            <person name="LaButti K."/>
            <person name="Kuo A."/>
            <person name="Mondo S."/>
            <person name="Riley R."/>
            <person name="Otillar R."/>
            <person name="Haridas S."/>
            <person name="Lipzen A."/>
            <person name="Grimwood J."/>
            <person name="Schmutz J."/>
            <person name="Clum A."/>
            <person name="Reid I.D."/>
            <person name="Moisan M.C."/>
            <person name="Butler G."/>
            <person name="Nguyen T.T.M."/>
            <person name="Dewar K."/>
            <person name="Conant G."/>
            <person name="Drula E."/>
            <person name="Henrissat B."/>
            <person name="Hansel C."/>
            <person name="Singer S."/>
            <person name="Hutchinson M.I."/>
            <person name="de Vries R.P."/>
            <person name="Natvig D.O."/>
            <person name="Powell A.J."/>
            <person name="Tsang A."/>
            <person name="Grigoriev I.V."/>
        </authorList>
    </citation>
    <scope>NUCLEOTIDE SEQUENCE [LARGE SCALE GENOMIC DNA]</scope>
    <source>
        <strain evidence="2 3">ATCC 22073</strain>
    </source>
</reference>